<feature type="transmembrane region" description="Helical" evidence="1">
    <location>
        <begin position="46"/>
        <end position="68"/>
    </location>
</feature>
<reference evidence="2" key="1">
    <citation type="submission" date="2018-05" db="EMBL/GenBank/DDBJ databases">
        <authorList>
            <person name="Lanie J.A."/>
            <person name="Ng W.-L."/>
            <person name="Kazmierczak K.M."/>
            <person name="Andrzejewski T.M."/>
            <person name="Davidsen T.M."/>
            <person name="Wayne K.J."/>
            <person name="Tettelin H."/>
            <person name="Glass J.I."/>
            <person name="Rusch D."/>
            <person name="Podicherti R."/>
            <person name="Tsui H.-C.T."/>
            <person name="Winkler M.E."/>
        </authorList>
    </citation>
    <scope>NUCLEOTIDE SEQUENCE</scope>
</reference>
<evidence type="ECO:0000256" key="1">
    <source>
        <dbReference type="SAM" id="Phobius"/>
    </source>
</evidence>
<protein>
    <submittedName>
        <fullName evidence="2">Uncharacterized protein</fullName>
    </submittedName>
</protein>
<name>A0A382RZD8_9ZZZZ</name>
<proteinExistence type="predicted"/>
<accession>A0A382RZD8</accession>
<gene>
    <name evidence="2" type="ORF">METZ01_LOCUS355369</name>
</gene>
<feature type="transmembrane region" description="Helical" evidence="1">
    <location>
        <begin position="114"/>
        <end position="133"/>
    </location>
</feature>
<dbReference type="AlphaFoldDB" id="A0A382RZD8"/>
<keyword evidence="1" id="KW-0472">Membrane</keyword>
<dbReference type="EMBL" id="UINC01124993">
    <property type="protein sequence ID" value="SVD02515.1"/>
    <property type="molecule type" value="Genomic_DNA"/>
</dbReference>
<feature type="transmembrane region" description="Helical" evidence="1">
    <location>
        <begin position="80"/>
        <end position="98"/>
    </location>
</feature>
<organism evidence="2">
    <name type="scientific">marine metagenome</name>
    <dbReference type="NCBI Taxonomy" id="408172"/>
    <lineage>
        <taxon>unclassified sequences</taxon>
        <taxon>metagenomes</taxon>
        <taxon>ecological metagenomes</taxon>
    </lineage>
</organism>
<evidence type="ECO:0000313" key="2">
    <source>
        <dbReference type="EMBL" id="SVD02515.1"/>
    </source>
</evidence>
<keyword evidence="1" id="KW-0812">Transmembrane</keyword>
<keyword evidence="1" id="KW-1133">Transmembrane helix</keyword>
<feature type="transmembrane region" description="Helical" evidence="1">
    <location>
        <begin position="7"/>
        <end position="26"/>
    </location>
</feature>
<sequence length="137" mass="15235">MIDEFNGITYLVIFIIHFAGYAFYSFRCIFSTKAFVDQYGMGDGSAIMTRFFGGIFVGSILMALYIMFIRSEGLEGSWAFFNLIFLQNLGVFLVSLFANRQGSLGTNEKTSIEGYIAPGVLTILSALLCYGLADKIY</sequence>